<dbReference type="Proteomes" id="UP000653578">
    <property type="component" value="Unassembled WGS sequence"/>
</dbReference>
<dbReference type="SMART" id="SM00448">
    <property type="entry name" value="REC"/>
    <property type="match status" value="1"/>
</dbReference>
<keyword evidence="1" id="KW-0597">Phosphoprotein</keyword>
<sequence length="528" mass="58905">MSFQILVVDDTKFMRKMLTDILKQYGHEVVGEAENGRQAVQKYEELQPDIVLMDITMPEMDGIEAMKEIRKLNPSAVVLICSAMSQQDLISDALKAGANGYVMKPFKPNRVNEIVRKYGVPRVIGHLIPQDMQRTEAAAVEIEAVEATVFIEEMELQAKLAEGATVPTASLHAVDQGYAEPKELHLTKQDEEILIEISSSSESNQSNQEIVSKLIYEEEQIPEVVELQQSSGEPEPVTETEPESQKNYVTEEKKVAAKPAQVVNALEVLLAFAEVEESKVALETSDHMHMDETPEHSQSTEEEDRLLEMERLAAVMQGDLEQEWQLEQQQVLQQMQQVEASVIAYEDSSITVNNPIAEQEVEAIVEDIDSSSMELSIDDLNEITLEMESLESSYEVKDLVNEVPVFKEEVPVSTSSKSQEVADVNKVGFKAVNGGKIINLFRGNGPMKNFTSSVMCNWSEDLNGEMSQYLVVCTEAENKIEIDMTTASGQKQSITVTIESFNQLAAWLQVQLGTAPVSNREYAKKADF</sequence>
<feature type="region of interest" description="Disordered" evidence="2">
    <location>
        <begin position="226"/>
        <end position="246"/>
    </location>
</feature>
<dbReference type="PANTHER" id="PTHR43228">
    <property type="entry name" value="TWO-COMPONENT RESPONSE REGULATOR"/>
    <property type="match status" value="1"/>
</dbReference>
<protein>
    <submittedName>
        <fullName evidence="4">Response regulator</fullName>
    </submittedName>
</protein>
<dbReference type="SUPFAM" id="SSF52172">
    <property type="entry name" value="CheY-like"/>
    <property type="match status" value="1"/>
</dbReference>
<evidence type="ECO:0000259" key="3">
    <source>
        <dbReference type="PROSITE" id="PS50110"/>
    </source>
</evidence>
<evidence type="ECO:0000313" key="4">
    <source>
        <dbReference type="EMBL" id="NOU62940.1"/>
    </source>
</evidence>
<organism evidence="4 5">
    <name type="scientific">Paenibacillus plantarum</name>
    <dbReference type="NCBI Taxonomy" id="2654975"/>
    <lineage>
        <taxon>Bacteria</taxon>
        <taxon>Bacillati</taxon>
        <taxon>Bacillota</taxon>
        <taxon>Bacilli</taxon>
        <taxon>Bacillales</taxon>
        <taxon>Paenibacillaceae</taxon>
        <taxon>Paenibacillus</taxon>
    </lineage>
</organism>
<evidence type="ECO:0000313" key="5">
    <source>
        <dbReference type="Proteomes" id="UP000653578"/>
    </source>
</evidence>
<evidence type="ECO:0000256" key="1">
    <source>
        <dbReference type="PROSITE-ProRule" id="PRU00169"/>
    </source>
</evidence>
<dbReference type="InterPro" id="IPR052048">
    <property type="entry name" value="ST_Response_Regulator"/>
</dbReference>
<feature type="modified residue" description="4-aspartylphosphate" evidence="1">
    <location>
        <position position="54"/>
    </location>
</feature>
<dbReference type="PROSITE" id="PS50110">
    <property type="entry name" value="RESPONSE_REGULATORY"/>
    <property type="match status" value="1"/>
</dbReference>
<name>A0ABX1X3G8_9BACL</name>
<dbReference type="EMBL" id="WHNY01000006">
    <property type="protein sequence ID" value="NOU62940.1"/>
    <property type="molecule type" value="Genomic_DNA"/>
</dbReference>
<accession>A0ABX1X3G8</accession>
<dbReference type="CDD" id="cd17542">
    <property type="entry name" value="REC_CheY"/>
    <property type="match status" value="1"/>
</dbReference>
<dbReference type="Gene3D" id="3.40.50.2300">
    <property type="match status" value="1"/>
</dbReference>
<dbReference type="InterPro" id="IPR001789">
    <property type="entry name" value="Sig_transdc_resp-reg_receiver"/>
</dbReference>
<proteinExistence type="predicted"/>
<dbReference type="PANTHER" id="PTHR43228:SF1">
    <property type="entry name" value="TWO-COMPONENT RESPONSE REGULATOR ARR22"/>
    <property type="match status" value="1"/>
</dbReference>
<keyword evidence="5" id="KW-1185">Reference proteome</keyword>
<evidence type="ECO:0000256" key="2">
    <source>
        <dbReference type="SAM" id="MobiDB-lite"/>
    </source>
</evidence>
<reference evidence="4 5" key="1">
    <citation type="submission" date="2019-10" db="EMBL/GenBank/DDBJ databases">
        <title>Description of Paenibacillus humi sp. nov.</title>
        <authorList>
            <person name="Carlier A."/>
            <person name="Qi S."/>
        </authorList>
    </citation>
    <scope>NUCLEOTIDE SEQUENCE [LARGE SCALE GENOMIC DNA]</scope>
    <source>
        <strain evidence="4 5">LMG 31461</strain>
    </source>
</reference>
<feature type="domain" description="Response regulatory" evidence="3">
    <location>
        <begin position="4"/>
        <end position="119"/>
    </location>
</feature>
<comment type="caution">
    <text evidence="4">The sequence shown here is derived from an EMBL/GenBank/DDBJ whole genome shotgun (WGS) entry which is preliminary data.</text>
</comment>
<dbReference type="InterPro" id="IPR011006">
    <property type="entry name" value="CheY-like_superfamily"/>
</dbReference>
<dbReference type="Pfam" id="PF00072">
    <property type="entry name" value="Response_reg"/>
    <property type="match status" value="1"/>
</dbReference>
<gene>
    <name evidence="4" type="ORF">GC096_02625</name>
</gene>